<evidence type="ECO:0000256" key="3">
    <source>
        <dbReference type="ARBA" id="ARBA00023163"/>
    </source>
</evidence>
<dbReference type="PANTHER" id="PTHR30146:SF109">
    <property type="entry name" value="HTH-TYPE TRANSCRIPTIONAL REGULATOR GALS"/>
    <property type="match status" value="1"/>
</dbReference>
<feature type="domain" description="HTH lacI-type" evidence="5">
    <location>
        <begin position="148"/>
        <end position="202"/>
    </location>
</feature>
<dbReference type="AlphaFoldDB" id="A0A4R4W689"/>
<keyword evidence="7" id="KW-1185">Reference proteome</keyword>
<evidence type="ECO:0000259" key="5">
    <source>
        <dbReference type="PROSITE" id="PS50932"/>
    </source>
</evidence>
<dbReference type="CDD" id="cd06267">
    <property type="entry name" value="PBP1_LacI_sugar_binding-like"/>
    <property type="match status" value="1"/>
</dbReference>
<evidence type="ECO:0000256" key="2">
    <source>
        <dbReference type="ARBA" id="ARBA00023125"/>
    </source>
</evidence>
<dbReference type="CDD" id="cd01392">
    <property type="entry name" value="HTH_LacI"/>
    <property type="match status" value="1"/>
</dbReference>
<dbReference type="Pfam" id="PF00356">
    <property type="entry name" value="LacI"/>
    <property type="match status" value="1"/>
</dbReference>
<proteinExistence type="predicted"/>
<sequence>MRNRAPGDRREALEELGDGRVLPGCDHVGQSAPVLRQPVWPGLAVAQPELVTVLVGQTAGRRRQRVEQTARHDRATGQEQLPPGELHAAAFPGEPVPEPRETGCARQGFDPQDFDFSPLSRVSRRDSSIIVRNRFHTRGGFVRRTRQVTILSVAAAAGVSKSTVSRVMNETPNVDPQIVTRVRDAAARLGYRPSGTAQNLSRGRTGIVGVLVPDLANPLFATILKGISAEAEQDGYRTLVADANEQPGEELRHLNELARQSDGLILCGPRMSTPELAGLAELDVPIVLVNRKPDRNLFPSVTVDSQEAVMDLCRHLDGFGHTSLCYLGGPSHAAAEADRWSALQSSIRSRTKLYRVPAGAMLDDGHAAAEAALATGATCLIGFNDLVALGAVARLQELGIAVPGQISVAGFDDIVYARFTLPGLTTVAMPQTEFGQEAWRLLSPYLHSRKTRRTRTLSAHLVIRGSTGPRRN</sequence>
<comment type="caution">
    <text evidence="6">The sequence shown here is derived from an EMBL/GenBank/DDBJ whole genome shotgun (WGS) entry which is preliminary data.</text>
</comment>
<dbReference type="SUPFAM" id="SSF47413">
    <property type="entry name" value="lambda repressor-like DNA-binding domains"/>
    <property type="match status" value="1"/>
</dbReference>
<evidence type="ECO:0000313" key="7">
    <source>
        <dbReference type="Proteomes" id="UP000295172"/>
    </source>
</evidence>
<organism evidence="6 7">
    <name type="scientific">Kribbella turkmenica</name>
    <dbReference type="NCBI Taxonomy" id="2530375"/>
    <lineage>
        <taxon>Bacteria</taxon>
        <taxon>Bacillati</taxon>
        <taxon>Actinomycetota</taxon>
        <taxon>Actinomycetes</taxon>
        <taxon>Propionibacteriales</taxon>
        <taxon>Kribbellaceae</taxon>
        <taxon>Kribbella</taxon>
    </lineage>
</organism>
<feature type="compositionally biased region" description="Basic and acidic residues" evidence="4">
    <location>
        <begin position="1"/>
        <end position="13"/>
    </location>
</feature>
<gene>
    <name evidence="6" type="ORF">E1218_33500</name>
</gene>
<evidence type="ECO:0000313" key="6">
    <source>
        <dbReference type="EMBL" id="TDD14148.1"/>
    </source>
</evidence>
<dbReference type="PANTHER" id="PTHR30146">
    <property type="entry name" value="LACI-RELATED TRANSCRIPTIONAL REPRESSOR"/>
    <property type="match status" value="1"/>
</dbReference>
<evidence type="ECO:0000256" key="4">
    <source>
        <dbReference type="SAM" id="MobiDB-lite"/>
    </source>
</evidence>
<dbReference type="InterPro" id="IPR028082">
    <property type="entry name" value="Peripla_BP_I"/>
</dbReference>
<keyword evidence="3" id="KW-0804">Transcription</keyword>
<dbReference type="SMART" id="SM00354">
    <property type="entry name" value="HTH_LACI"/>
    <property type="match status" value="1"/>
</dbReference>
<keyword evidence="1" id="KW-0805">Transcription regulation</keyword>
<dbReference type="SUPFAM" id="SSF53822">
    <property type="entry name" value="Periplasmic binding protein-like I"/>
    <property type="match status" value="1"/>
</dbReference>
<dbReference type="GO" id="GO:0003700">
    <property type="term" value="F:DNA-binding transcription factor activity"/>
    <property type="evidence" value="ECO:0007669"/>
    <property type="project" value="TreeGrafter"/>
</dbReference>
<dbReference type="InterPro" id="IPR046335">
    <property type="entry name" value="LacI/GalR-like_sensor"/>
</dbReference>
<dbReference type="EMBL" id="SMKR01000240">
    <property type="protein sequence ID" value="TDD14148.1"/>
    <property type="molecule type" value="Genomic_DNA"/>
</dbReference>
<accession>A0A4R4W689</accession>
<dbReference type="Pfam" id="PF13377">
    <property type="entry name" value="Peripla_BP_3"/>
    <property type="match status" value="1"/>
</dbReference>
<protein>
    <submittedName>
        <fullName evidence="6">LacI family transcriptional regulator</fullName>
    </submittedName>
</protein>
<dbReference type="InterPro" id="IPR000843">
    <property type="entry name" value="HTH_LacI"/>
</dbReference>
<dbReference type="PROSITE" id="PS50932">
    <property type="entry name" value="HTH_LACI_2"/>
    <property type="match status" value="1"/>
</dbReference>
<dbReference type="InterPro" id="IPR010982">
    <property type="entry name" value="Lambda_DNA-bd_dom_sf"/>
</dbReference>
<dbReference type="Proteomes" id="UP000295172">
    <property type="component" value="Unassembled WGS sequence"/>
</dbReference>
<dbReference type="Gene3D" id="1.10.260.40">
    <property type="entry name" value="lambda repressor-like DNA-binding domains"/>
    <property type="match status" value="1"/>
</dbReference>
<keyword evidence="2" id="KW-0238">DNA-binding</keyword>
<name>A0A4R4W689_9ACTN</name>
<evidence type="ECO:0000256" key="1">
    <source>
        <dbReference type="ARBA" id="ARBA00023015"/>
    </source>
</evidence>
<feature type="region of interest" description="Disordered" evidence="4">
    <location>
        <begin position="59"/>
        <end position="103"/>
    </location>
</feature>
<feature type="compositionally biased region" description="Basic and acidic residues" evidence="4">
    <location>
        <begin position="65"/>
        <end position="76"/>
    </location>
</feature>
<reference evidence="6 7" key="1">
    <citation type="submission" date="2019-02" db="EMBL/GenBank/DDBJ databases">
        <title>Draft genome sequences of novel Actinobacteria.</title>
        <authorList>
            <person name="Sahin N."/>
            <person name="Ay H."/>
            <person name="Saygin H."/>
        </authorList>
    </citation>
    <scope>NUCLEOTIDE SEQUENCE [LARGE SCALE GENOMIC DNA]</scope>
    <source>
        <strain evidence="6 7">16K104</strain>
    </source>
</reference>
<dbReference type="OrthoDB" id="3258243at2"/>
<feature type="region of interest" description="Disordered" evidence="4">
    <location>
        <begin position="1"/>
        <end position="20"/>
    </location>
</feature>
<dbReference type="GO" id="GO:0000976">
    <property type="term" value="F:transcription cis-regulatory region binding"/>
    <property type="evidence" value="ECO:0007669"/>
    <property type="project" value="TreeGrafter"/>
</dbReference>
<dbReference type="Gene3D" id="3.40.50.2300">
    <property type="match status" value="2"/>
</dbReference>